<evidence type="ECO:0000259" key="8">
    <source>
        <dbReference type="Pfam" id="PF02308"/>
    </source>
</evidence>
<keyword evidence="10" id="KW-1185">Reference proteome</keyword>
<keyword evidence="3" id="KW-1003">Cell membrane</keyword>
<comment type="similarity">
    <text evidence="2">Belongs to the MgtC/SapB family.</text>
</comment>
<protein>
    <submittedName>
        <fullName evidence="9">MgtC/SapB family protein</fullName>
    </submittedName>
</protein>
<evidence type="ECO:0000256" key="5">
    <source>
        <dbReference type="ARBA" id="ARBA00022989"/>
    </source>
</evidence>
<accession>A0ABW3JZE9</accession>
<name>A0ABW3JZE9_9BACT</name>
<feature type="transmembrane region" description="Helical" evidence="7">
    <location>
        <begin position="40"/>
        <end position="60"/>
    </location>
</feature>
<evidence type="ECO:0000256" key="1">
    <source>
        <dbReference type="ARBA" id="ARBA00004651"/>
    </source>
</evidence>
<comment type="caution">
    <text evidence="9">The sequence shown here is derived from an EMBL/GenBank/DDBJ whole genome shotgun (WGS) entry which is preliminary data.</text>
</comment>
<evidence type="ECO:0000256" key="7">
    <source>
        <dbReference type="SAM" id="Phobius"/>
    </source>
</evidence>
<feature type="transmembrane region" description="Helical" evidence="7">
    <location>
        <begin position="66"/>
        <end position="83"/>
    </location>
</feature>
<dbReference type="PRINTS" id="PR01837">
    <property type="entry name" value="MGTCSAPBPROT"/>
</dbReference>
<sequence length="214" mass="23714">MDTEFTIEYETAIQLLLSFFIGTAIGIEREYRSKAAGLRTMIMICLGSTIFTEISISIGASSPDRIASNIITGIGFLGAGVIFKDNLTISGITTATTIWISAALGMAVGAGEYFIALAGSVVVLIVLTVFENAKQVISRIHQARTYKITIPQDDSFIALLETELKKLNLKFLQERQMKNTDDYILLYEVFGSEKKLHAFNVFLSHDTRVKSYEY</sequence>
<evidence type="ECO:0000256" key="6">
    <source>
        <dbReference type="ARBA" id="ARBA00023136"/>
    </source>
</evidence>
<gene>
    <name evidence="9" type="ORF">ACFQ21_08515</name>
</gene>
<dbReference type="Pfam" id="PF02308">
    <property type="entry name" value="MgtC"/>
    <property type="match status" value="1"/>
</dbReference>
<organism evidence="9 10">
    <name type="scientific">Ohtaekwangia kribbensis</name>
    <dbReference type="NCBI Taxonomy" id="688913"/>
    <lineage>
        <taxon>Bacteria</taxon>
        <taxon>Pseudomonadati</taxon>
        <taxon>Bacteroidota</taxon>
        <taxon>Cytophagia</taxon>
        <taxon>Cytophagales</taxon>
        <taxon>Fulvivirgaceae</taxon>
        <taxon>Ohtaekwangia</taxon>
    </lineage>
</organism>
<feature type="transmembrane region" description="Helical" evidence="7">
    <location>
        <begin position="12"/>
        <end position="28"/>
    </location>
</feature>
<dbReference type="InterPro" id="IPR003416">
    <property type="entry name" value="MgtC/SapB/SrpB/YhiD_fam"/>
</dbReference>
<dbReference type="RefSeq" id="WP_377577628.1">
    <property type="nucleotide sequence ID" value="NZ_JBHTKA010000001.1"/>
</dbReference>
<evidence type="ECO:0000313" key="10">
    <source>
        <dbReference type="Proteomes" id="UP001597112"/>
    </source>
</evidence>
<evidence type="ECO:0000256" key="2">
    <source>
        <dbReference type="ARBA" id="ARBA00009298"/>
    </source>
</evidence>
<dbReference type="InterPro" id="IPR049177">
    <property type="entry name" value="MgtC_SapB_SrpB_YhiD_N"/>
</dbReference>
<evidence type="ECO:0000256" key="3">
    <source>
        <dbReference type="ARBA" id="ARBA00022475"/>
    </source>
</evidence>
<feature type="domain" description="MgtC/SapB/SrpB/YhiD N-terminal" evidence="8">
    <location>
        <begin position="15"/>
        <end position="134"/>
    </location>
</feature>
<dbReference type="EMBL" id="JBHTKA010000001">
    <property type="protein sequence ID" value="MFD0999347.1"/>
    <property type="molecule type" value="Genomic_DNA"/>
</dbReference>
<dbReference type="Proteomes" id="UP001597112">
    <property type="component" value="Unassembled WGS sequence"/>
</dbReference>
<reference evidence="10" key="1">
    <citation type="journal article" date="2019" name="Int. J. Syst. Evol. Microbiol.">
        <title>The Global Catalogue of Microorganisms (GCM) 10K type strain sequencing project: providing services to taxonomists for standard genome sequencing and annotation.</title>
        <authorList>
            <consortium name="The Broad Institute Genomics Platform"/>
            <consortium name="The Broad Institute Genome Sequencing Center for Infectious Disease"/>
            <person name="Wu L."/>
            <person name="Ma J."/>
        </authorList>
    </citation>
    <scope>NUCLEOTIDE SEQUENCE [LARGE SCALE GENOMIC DNA]</scope>
    <source>
        <strain evidence="10">CCUG 58938</strain>
    </source>
</reference>
<proteinExistence type="inferred from homology"/>
<keyword evidence="4 7" id="KW-0812">Transmembrane</keyword>
<dbReference type="PANTHER" id="PTHR33778:SF1">
    <property type="entry name" value="MAGNESIUM TRANSPORTER YHID-RELATED"/>
    <property type="match status" value="1"/>
</dbReference>
<feature type="transmembrane region" description="Helical" evidence="7">
    <location>
        <begin position="113"/>
        <end position="130"/>
    </location>
</feature>
<evidence type="ECO:0000313" key="9">
    <source>
        <dbReference type="EMBL" id="MFD0999347.1"/>
    </source>
</evidence>
<evidence type="ECO:0000256" key="4">
    <source>
        <dbReference type="ARBA" id="ARBA00022692"/>
    </source>
</evidence>
<keyword evidence="5 7" id="KW-1133">Transmembrane helix</keyword>
<keyword evidence="6 7" id="KW-0472">Membrane</keyword>
<comment type="subcellular location">
    <subcellularLocation>
        <location evidence="1">Cell membrane</location>
        <topology evidence="1">Multi-pass membrane protein</topology>
    </subcellularLocation>
</comment>
<dbReference type="PANTHER" id="PTHR33778">
    <property type="entry name" value="PROTEIN MGTC"/>
    <property type="match status" value="1"/>
</dbReference>